<gene>
    <name evidence="13" type="ordered locus">Pnuc_0953</name>
</gene>
<dbReference type="HOGENOM" id="CLU_2070941_0_0_4"/>
<keyword evidence="6" id="KW-0418">Kinase</keyword>
<protein>
    <recommendedName>
        <fullName evidence="12">Sensor protein KdpD transmembrane domain-containing protein</fullName>
    </recommendedName>
</protein>
<evidence type="ECO:0000256" key="2">
    <source>
        <dbReference type="ARBA" id="ARBA00022553"/>
    </source>
</evidence>
<dbReference type="Proteomes" id="UP000000231">
    <property type="component" value="Chromosome"/>
</dbReference>
<accession>A4SXF5</accession>
<evidence type="ECO:0000256" key="6">
    <source>
        <dbReference type="ARBA" id="ARBA00022777"/>
    </source>
</evidence>
<dbReference type="AlphaFoldDB" id="A4SXF5"/>
<dbReference type="Gene3D" id="1.20.120.620">
    <property type="entry name" value="Backbone structure of the membrane domain of e. Coli histidine kinase receptor kdpd"/>
    <property type="match status" value="1"/>
</dbReference>
<keyword evidence="9" id="KW-0902">Two-component regulatory system</keyword>
<organism evidence="13 14">
    <name type="scientific">Polynucleobacter asymbioticus (strain DSM 18221 / CIP 109841 / QLW-P1DMWA-1)</name>
    <name type="common">Polynucleobacter necessarius subsp. asymbioticus</name>
    <dbReference type="NCBI Taxonomy" id="312153"/>
    <lineage>
        <taxon>Bacteria</taxon>
        <taxon>Pseudomonadati</taxon>
        <taxon>Pseudomonadota</taxon>
        <taxon>Betaproteobacteria</taxon>
        <taxon>Burkholderiales</taxon>
        <taxon>Burkholderiaceae</taxon>
        <taxon>Polynucleobacter</taxon>
    </lineage>
</organism>
<dbReference type="InterPro" id="IPR038318">
    <property type="entry name" value="KdpD_sf"/>
</dbReference>
<feature type="transmembrane region" description="Helical" evidence="11">
    <location>
        <begin position="16"/>
        <end position="44"/>
    </location>
</feature>
<evidence type="ECO:0000256" key="8">
    <source>
        <dbReference type="ARBA" id="ARBA00022989"/>
    </source>
</evidence>
<dbReference type="Pfam" id="PF13493">
    <property type="entry name" value="DUF4118"/>
    <property type="match status" value="1"/>
</dbReference>
<evidence type="ECO:0000313" key="14">
    <source>
        <dbReference type="Proteomes" id="UP000000231"/>
    </source>
</evidence>
<dbReference type="GO" id="GO:0005524">
    <property type="term" value="F:ATP binding"/>
    <property type="evidence" value="ECO:0007669"/>
    <property type="project" value="UniProtKB-KW"/>
</dbReference>
<proteinExistence type="predicted"/>
<keyword evidence="14" id="KW-1185">Reference proteome</keyword>
<dbReference type="EMBL" id="CP000655">
    <property type="protein sequence ID" value="ABP34169.1"/>
    <property type="molecule type" value="Genomic_DNA"/>
</dbReference>
<evidence type="ECO:0000256" key="3">
    <source>
        <dbReference type="ARBA" id="ARBA00022679"/>
    </source>
</evidence>
<dbReference type="GO" id="GO:0000160">
    <property type="term" value="P:phosphorelay signal transduction system"/>
    <property type="evidence" value="ECO:0007669"/>
    <property type="project" value="UniProtKB-KW"/>
</dbReference>
<evidence type="ECO:0000256" key="4">
    <source>
        <dbReference type="ARBA" id="ARBA00022692"/>
    </source>
</evidence>
<dbReference type="InterPro" id="IPR025201">
    <property type="entry name" value="KdpD_TM"/>
</dbReference>
<keyword evidence="7" id="KW-0067">ATP-binding</keyword>
<evidence type="ECO:0000256" key="9">
    <source>
        <dbReference type="ARBA" id="ARBA00023012"/>
    </source>
</evidence>
<comment type="subcellular location">
    <subcellularLocation>
        <location evidence="1">Membrane</location>
        <topology evidence="1">Multi-pass membrane protein</topology>
    </subcellularLocation>
</comment>
<sequence>MISFGPAFYSAHTYKFYFLAATFLAYFFGYVPATIFILGSSIFANYYFVPPFGEFIFTTHDLERYLINLFFGSVAIVLIEILQRERFKSKLLLLVSESRYLILLHRDNRLLNELKKNK</sequence>
<dbReference type="GO" id="GO:0016020">
    <property type="term" value="C:membrane"/>
    <property type="evidence" value="ECO:0007669"/>
    <property type="project" value="UniProtKB-SubCell"/>
</dbReference>
<keyword evidence="4 11" id="KW-0812">Transmembrane</keyword>
<evidence type="ECO:0000256" key="10">
    <source>
        <dbReference type="ARBA" id="ARBA00023136"/>
    </source>
</evidence>
<evidence type="ECO:0000256" key="5">
    <source>
        <dbReference type="ARBA" id="ARBA00022741"/>
    </source>
</evidence>
<name>A4SXF5_POLAQ</name>
<dbReference type="GO" id="GO:0016301">
    <property type="term" value="F:kinase activity"/>
    <property type="evidence" value="ECO:0007669"/>
    <property type="project" value="UniProtKB-KW"/>
</dbReference>
<evidence type="ECO:0000259" key="12">
    <source>
        <dbReference type="Pfam" id="PF13493"/>
    </source>
</evidence>
<evidence type="ECO:0000313" key="13">
    <source>
        <dbReference type="EMBL" id="ABP34169.1"/>
    </source>
</evidence>
<evidence type="ECO:0000256" key="1">
    <source>
        <dbReference type="ARBA" id="ARBA00004141"/>
    </source>
</evidence>
<reference evidence="13 14" key="1">
    <citation type="journal article" date="2012" name="Stand. Genomic Sci.">
        <title>Complete genome sequence of Polynucleobacter necessarius subsp. asymbioticus type strain (QLW-P1DMWA-1(T)).</title>
        <authorList>
            <person name="Meincke L."/>
            <person name="Copeland A."/>
            <person name="Lapidus A."/>
            <person name="Lucas S."/>
            <person name="Berry K.W."/>
            <person name="Del Rio T.G."/>
            <person name="Hammon N."/>
            <person name="Dalin E."/>
            <person name="Tice H."/>
            <person name="Pitluck S."/>
            <person name="Richardson P."/>
            <person name="Bruce D."/>
            <person name="Goodwin L."/>
            <person name="Han C."/>
            <person name="Tapia R."/>
            <person name="Detter J.C."/>
            <person name="Schmutz J."/>
            <person name="Brettin T."/>
            <person name="Larimer F."/>
            <person name="Land M."/>
            <person name="Hauser L."/>
            <person name="Kyrpides N.C."/>
            <person name="Ivanova N."/>
            <person name="Goker M."/>
            <person name="Woyke T."/>
            <person name="Wu Q.L."/>
            <person name="Pockl M."/>
            <person name="Hahn M.W."/>
            <person name="Klenk H.P."/>
        </authorList>
    </citation>
    <scope>NUCLEOTIDE SEQUENCE [LARGE SCALE GENOMIC DNA]</scope>
    <source>
        <strain evidence="14">DSM 18221 / CIP 109841 / QLW-P1DMWA-1</strain>
    </source>
</reference>
<keyword evidence="2" id="KW-0597">Phosphoprotein</keyword>
<keyword evidence="5" id="KW-0547">Nucleotide-binding</keyword>
<dbReference type="KEGG" id="pnu:Pnuc_0953"/>
<feature type="domain" description="Sensor protein KdpD transmembrane" evidence="12">
    <location>
        <begin position="11"/>
        <end position="86"/>
    </location>
</feature>
<evidence type="ECO:0000256" key="7">
    <source>
        <dbReference type="ARBA" id="ARBA00022840"/>
    </source>
</evidence>
<keyword evidence="8 11" id="KW-1133">Transmembrane helix</keyword>
<keyword evidence="3" id="KW-0808">Transferase</keyword>
<feature type="transmembrane region" description="Helical" evidence="11">
    <location>
        <begin position="64"/>
        <end position="82"/>
    </location>
</feature>
<keyword evidence="10 11" id="KW-0472">Membrane</keyword>
<evidence type="ECO:0000256" key="11">
    <source>
        <dbReference type="SAM" id="Phobius"/>
    </source>
</evidence>